<protein>
    <recommendedName>
        <fullName evidence="3">Cell division protein ZapA</fullName>
    </recommendedName>
</protein>
<keyword evidence="2" id="KW-1185">Reference proteome</keyword>
<sequence>MKKISLVIGGKRYTITLEEPFAEAVEQELTELFDPAKDNETKTLLQAFLTKQIECLELEEKLNELLKKFPD</sequence>
<dbReference type="Proteomes" id="UP001321445">
    <property type="component" value="Chromosome"/>
</dbReference>
<accession>A0ABM8FMJ0</accession>
<gene>
    <name evidence="1" type="ORF">HCR_09840</name>
</gene>
<evidence type="ECO:0000313" key="1">
    <source>
        <dbReference type="EMBL" id="BDY12672.1"/>
    </source>
</evidence>
<name>A0ABM8FMJ0_9BACT</name>
<reference evidence="1 2" key="1">
    <citation type="submission" date="2023-03" db="EMBL/GenBank/DDBJ databases">
        <title>Description of Hydrogenimonas sp. ISO32.</title>
        <authorList>
            <person name="Mino S."/>
            <person name="Fukazawa S."/>
            <person name="Sawabe T."/>
        </authorList>
    </citation>
    <scope>NUCLEOTIDE SEQUENCE [LARGE SCALE GENOMIC DNA]</scope>
    <source>
        <strain evidence="1 2">ISO32</strain>
    </source>
</reference>
<dbReference type="RefSeq" id="WP_286337856.1">
    <property type="nucleotide sequence ID" value="NZ_AP027370.1"/>
</dbReference>
<evidence type="ECO:0008006" key="3">
    <source>
        <dbReference type="Google" id="ProtNLM"/>
    </source>
</evidence>
<proteinExistence type="predicted"/>
<dbReference type="EMBL" id="AP027370">
    <property type="protein sequence ID" value="BDY12672.1"/>
    <property type="molecule type" value="Genomic_DNA"/>
</dbReference>
<evidence type="ECO:0000313" key="2">
    <source>
        <dbReference type="Proteomes" id="UP001321445"/>
    </source>
</evidence>
<organism evidence="1 2">
    <name type="scientific">Hydrogenimonas cancrithermarum</name>
    <dbReference type="NCBI Taxonomy" id="2993563"/>
    <lineage>
        <taxon>Bacteria</taxon>
        <taxon>Pseudomonadati</taxon>
        <taxon>Campylobacterota</taxon>
        <taxon>Epsilonproteobacteria</taxon>
        <taxon>Campylobacterales</taxon>
        <taxon>Hydrogenimonadaceae</taxon>
        <taxon>Hydrogenimonas</taxon>
    </lineage>
</organism>